<comment type="similarity">
    <text evidence="1">Belongs to the peptidase S33 family.</text>
</comment>
<reference evidence="3" key="1">
    <citation type="journal article" date="2023" name="Insect Mol. Biol.">
        <title>Genome sequencing provides insights into the evolution of gene families encoding plant cell wall-degrading enzymes in longhorned beetles.</title>
        <authorList>
            <person name="Shin N.R."/>
            <person name="Okamura Y."/>
            <person name="Kirsch R."/>
            <person name="Pauchet Y."/>
        </authorList>
    </citation>
    <scope>NUCLEOTIDE SEQUENCE</scope>
    <source>
        <strain evidence="3">AMC_N1</strain>
    </source>
</reference>
<sequence length="147" mass="17209">VALRDSPAGLAAYIIEKFITLTDPDGIDMELDDIKKFGFTKLLDNVVYYWITNSITTSMRIYHETFKRKHLQRFMDIASKPINVPSSCPRCLNDLQYPPERILRKKFKNLFPIKNFTCGHFAAFEEPVEMAKDIYEFVTAVEYREDK</sequence>
<dbReference type="GO" id="GO:0004301">
    <property type="term" value="F:epoxide hydrolase activity"/>
    <property type="evidence" value="ECO:0007669"/>
    <property type="project" value="TreeGrafter"/>
</dbReference>
<evidence type="ECO:0000313" key="3">
    <source>
        <dbReference type="EMBL" id="KAJ8948741.1"/>
    </source>
</evidence>
<dbReference type="PANTHER" id="PTHR21661:SF35">
    <property type="entry name" value="EPOXIDE HYDROLASE"/>
    <property type="match status" value="1"/>
</dbReference>
<comment type="caution">
    <text evidence="3">The sequence shown here is derived from an EMBL/GenBank/DDBJ whole genome shotgun (WGS) entry which is preliminary data.</text>
</comment>
<dbReference type="InterPro" id="IPR029058">
    <property type="entry name" value="AB_hydrolase_fold"/>
</dbReference>
<dbReference type="Proteomes" id="UP001162162">
    <property type="component" value="Unassembled WGS sequence"/>
</dbReference>
<keyword evidence="2" id="KW-0378">Hydrolase</keyword>
<dbReference type="GO" id="GO:0097176">
    <property type="term" value="P:epoxide metabolic process"/>
    <property type="evidence" value="ECO:0007669"/>
    <property type="project" value="TreeGrafter"/>
</dbReference>
<protein>
    <recommendedName>
        <fullName evidence="5">Epoxide hydrolase</fullName>
    </recommendedName>
</protein>
<organism evidence="3 4">
    <name type="scientific">Aromia moschata</name>
    <dbReference type="NCBI Taxonomy" id="1265417"/>
    <lineage>
        <taxon>Eukaryota</taxon>
        <taxon>Metazoa</taxon>
        <taxon>Ecdysozoa</taxon>
        <taxon>Arthropoda</taxon>
        <taxon>Hexapoda</taxon>
        <taxon>Insecta</taxon>
        <taxon>Pterygota</taxon>
        <taxon>Neoptera</taxon>
        <taxon>Endopterygota</taxon>
        <taxon>Coleoptera</taxon>
        <taxon>Polyphaga</taxon>
        <taxon>Cucujiformia</taxon>
        <taxon>Chrysomeloidea</taxon>
        <taxon>Cerambycidae</taxon>
        <taxon>Cerambycinae</taxon>
        <taxon>Callichromatini</taxon>
        <taxon>Aromia</taxon>
    </lineage>
</organism>
<dbReference type="Gene3D" id="3.40.50.1820">
    <property type="entry name" value="alpha/beta hydrolase"/>
    <property type="match status" value="1"/>
</dbReference>
<accession>A0AAV8YBB9</accession>
<dbReference type="AlphaFoldDB" id="A0AAV8YBB9"/>
<name>A0AAV8YBB9_9CUCU</name>
<dbReference type="EMBL" id="JAPWTK010000131">
    <property type="protein sequence ID" value="KAJ8948741.1"/>
    <property type="molecule type" value="Genomic_DNA"/>
</dbReference>
<dbReference type="PANTHER" id="PTHR21661">
    <property type="entry name" value="EPOXIDE HYDROLASE 1-RELATED"/>
    <property type="match status" value="1"/>
</dbReference>
<feature type="non-terminal residue" evidence="3">
    <location>
        <position position="1"/>
    </location>
</feature>
<proteinExistence type="inferred from homology"/>
<dbReference type="SUPFAM" id="SSF53474">
    <property type="entry name" value="alpha/beta-Hydrolases"/>
    <property type="match status" value="1"/>
</dbReference>
<evidence type="ECO:0008006" key="5">
    <source>
        <dbReference type="Google" id="ProtNLM"/>
    </source>
</evidence>
<evidence type="ECO:0000256" key="2">
    <source>
        <dbReference type="ARBA" id="ARBA00022801"/>
    </source>
</evidence>
<keyword evidence="4" id="KW-1185">Reference proteome</keyword>
<evidence type="ECO:0000313" key="4">
    <source>
        <dbReference type="Proteomes" id="UP001162162"/>
    </source>
</evidence>
<gene>
    <name evidence="3" type="ORF">NQ318_017910</name>
</gene>
<evidence type="ECO:0000256" key="1">
    <source>
        <dbReference type="ARBA" id="ARBA00010088"/>
    </source>
</evidence>